<feature type="compositionally biased region" description="Basic and acidic residues" evidence="1">
    <location>
        <begin position="9"/>
        <end position="19"/>
    </location>
</feature>
<dbReference type="AlphaFoldDB" id="K0T1H1"/>
<feature type="compositionally biased region" description="Pro residues" evidence="1">
    <location>
        <begin position="861"/>
        <end position="874"/>
    </location>
</feature>
<evidence type="ECO:0000313" key="3">
    <source>
        <dbReference type="EMBL" id="EJK72493.1"/>
    </source>
</evidence>
<evidence type="ECO:0000313" key="4">
    <source>
        <dbReference type="Proteomes" id="UP000266841"/>
    </source>
</evidence>
<keyword evidence="2" id="KW-0472">Membrane</keyword>
<accession>K0T1H1</accession>
<organism evidence="3 4">
    <name type="scientific">Thalassiosira oceanica</name>
    <name type="common">Marine diatom</name>
    <dbReference type="NCBI Taxonomy" id="159749"/>
    <lineage>
        <taxon>Eukaryota</taxon>
        <taxon>Sar</taxon>
        <taxon>Stramenopiles</taxon>
        <taxon>Ochrophyta</taxon>
        <taxon>Bacillariophyta</taxon>
        <taxon>Coscinodiscophyceae</taxon>
        <taxon>Thalassiosirophycidae</taxon>
        <taxon>Thalassiosirales</taxon>
        <taxon>Thalassiosiraceae</taxon>
        <taxon>Thalassiosira</taxon>
    </lineage>
</organism>
<feature type="transmembrane region" description="Helical" evidence="2">
    <location>
        <begin position="485"/>
        <end position="504"/>
    </location>
</feature>
<feature type="region of interest" description="Disordered" evidence="1">
    <location>
        <begin position="551"/>
        <end position="572"/>
    </location>
</feature>
<protein>
    <submittedName>
        <fullName evidence="3">Uncharacterized protein</fullName>
    </submittedName>
</protein>
<name>K0T1H1_THAOC</name>
<feature type="region of interest" description="Disordered" evidence="1">
    <location>
        <begin position="27"/>
        <end position="100"/>
    </location>
</feature>
<dbReference type="Proteomes" id="UP000266841">
    <property type="component" value="Unassembled WGS sequence"/>
</dbReference>
<feature type="compositionally biased region" description="Polar residues" evidence="1">
    <location>
        <begin position="825"/>
        <end position="857"/>
    </location>
</feature>
<feature type="compositionally biased region" description="Acidic residues" evidence="1">
    <location>
        <begin position="137"/>
        <end position="148"/>
    </location>
</feature>
<proteinExistence type="predicted"/>
<feature type="region of interest" description="Disordered" evidence="1">
    <location>
        <begin position="1"/>
        <end position="20"/>
    </location>
</feature>
<dbReference type="eggNOG" id="ENOG502RX4H">
    <property type="taxonomic scope" value="Eukaryota"/>
</dbReference>
<keyword evidence="4" id="KW-1185">Reference proteome</keyword>
<feature type="region of interest" description="Disordered" evidence="1">
    <location>
        <begin position="722"/>
        <end position="756"/>
    </location>
</feature>
<keyword evidence="2" id="KW-1133">Transmembrane helix</keyword>
<keyword evidence="2" id="KW-0812">Transmembrane</keyword>
<reference evidence="3 4" key="1">
    <citation type="journal article" date="2012" name="Genome Biol.">
        <title>Genome and low-iron response of an oceanic diatom adapted to chronic iron limitation.</title>
        <authorList>
            <person name="Lommer M."/>
            <person name="Specht M."/>
            <person name="Roy A.S."/>
            <person name="Kraemer L."/>
            <person name="Andreson R."/>
            <person name="Gutowska M.A."/>
            <person name="Wolf J."/>
            <person name="Bergner S.V."/>
            <person name="Schilhabel M.B."/>
            <person name="Klostermeier U.C."/>
            <person name="Beiko R.G."/>
            <person name="Rosenstiel P."/>
            <person name="Hippler M."/>
            <person name="Laroche J."/>
        </authorList>
    </citation>
    <scope>NUCLEOTIDE SEQUENCE [LARGE SCALE GENOMIC DNA]</scope>
    <source>
        <strain evidence="3 4">CCMP1005</strain>
    </source>
</reference>
<gene>
    <name evidence="3" type="ORF">THAOC_05972</name>
</gene>
<feature type="compositionally biased region" description="Low complexity" evidence="1">
    <location>
        <begin position="44"/>
        <end position="75"/>
    </location>
</feature>
<evidence type="ECO:0000256" key="2">
    <source>
        <dbReference type="SAM" id="Phobius"/>
    </source>
</evidence>
<evidence type="ECO:0000256" key="1">
    <source>
        <dbReference type="SAM" id="MobiDB-lite"/>
    </source>
</evidence>
<feature type="region of interest" description="Disordered" evidence="1">
    <location>
        <begin position="123"/>
        <end position="164"/>
    </location>
</feature>
<comment type="caution">
    <text evidence="3">The sequence shown here is derived from an EMBL/GenBank/DDBJ whole genome shotgun (WGS) entry which is preliminary data.</text>
</comment>
<feature type="compositionally biased region" description="Low complexity" evidence="1">
    <location>
        <begin position="149"/>
        <end position="161"/>
    </location>
</feature>
<sequence length="922" mass="98025">SRGGGRGRHGVERRREHVGVRFQSRRADVVVGPRGGRHAHGRRAATAAFPFVAPVDGAELSPAPSARRGAPGGAAMVEGDMASSDDESMSEADSNLDGSTTSLDHAAIRARALAMLGLPSPVSAAGDDAGDGAATASDEDFDDDDDSSDSSASTASSAASAIDHDGVKARAESLLLQLSSGLDPPSATFAHGENHGVRGVETAKPEVSNQTSRQHTAPAPPMWRFQTIAKKSEGYSSAAAGSYIAGKSSSELAAKYVAPADDPAAPLHNKADEGGEIGRITTSVPKTDAFIKTDREVGRLNIAGQERGEDVMRGRQSNKKMALQGQENCQPGGLPAGSFNGILPKPENSSPDSRQSFREFNEQYEVAETKARDIEQHSTGNIQDNWSWEGDFSSGRQVGSKVNRLKFSDKDENGEGYFGAISKSDLEEVILSEGSDEYSERDGFLFGTTVSTAFEPSDSQKDIEIGREVVSKSPVDVRSRKRQRCLYLLLLLLLLAVAILGILLGTKREDGAVGAELTVTVLVVPNATNSSQPSTAPSFVSVESLEIPSADVSDAPSYSPEEMPSGSPSLAPSRECPLGMKAVTIDYVELYNPPSSATDFANQQYTLSVKNACYENEVARCLPCPVERVAPPAGSLNENVRTRIHRVDETVFEDNDYASTTICLPDMQEYHLEVAPIPSYSDISPCCGLTSNLAPRVTYDGVIVAEGERDVYFGKKEGGCQSQLPSVAPTERPSASPSGYPSFPPSSTPTSSAPTQSPLAFAGPCLEEFVPLSYYSVGTKISRGGVIYECMRVSCGSYGFDPGSSTSNLWRQSWTIVGTCTGTFKPTIDPSRSPTDNPTIVPSRSPTDNPTKMPTSNPTRQPTPRPITPSPTPGRPAAGNPTPRPTRECTTERDLPFNMCLAFDMSGSYLCSIMRLPVAPLL</sequence>
<feature type="compositionally biased region" description="Low complexity" evidence="1">
    <location>
        <begin position="124"/>
        <end position="136"/>
    </location>
</feature>
<dbReference type="EMBL" id="AGNL01005744">
    <property type="protein sequence ID" value="EJK72493.1"/>
    <property type="molecule type" value="Genomic_DNA"/>
</dbReference>
<feature type="non-terminal residue" evidence="3">
    <location>
        <position position="1"/>
    </location>
</feature>
<feature type="region of interest" description="Disordered" evidence="1">
    <location>
        <begin position="825"/>
        <end position="890"/>
    </location>
</feature>